<name>A0A820PQY5_9BILA</name>
<dbReference type="Proteomes" id="UP000663844">
    <property type="component" value="Unassembled WGS sequence"/>
</dbReference>
<feature type="non-terminal residue" evidence="1">
    <location>
        <position position="1"/>
    </location>
</feature>
<comment type="caution">
    <text evidence="1">The sequence shown here is derived from an EMBL/GenBank/DDBJ whole genome shotgun (WGS) entry which is preliminary data.</text>
</comment>
<dbReference type="InterPro" id="IPR022155">
    <property type="entry name" value="DUF3684"/>
</dbReference>
<dbReference type="Pfam" id="PF12449">
    <property type="entry name" value="DUF3684"/>
    <property type="match status" value="1"/>
</dbReference>
<dbReference type="AlphaFoldDB" id="A0A820PQY5"/>
<sequence>LNFISSNLKQFNHNEITQIKSYLSNIKSIPTTKGIKTPNESYIQSNNLSSNLPIITLYIPQIENNKQQQQQSTEYPVSLDFLKSIGCRTIHVPTLTNSINNQENTSQDNNNTQTLQTFIQDLLQQRKNMSENDLKALKHNHCITA</sequence>
<accession>A0A820PQY5</accession>
<dbReference type="EMBL" id="CAJOAZ010027117">
    <property type="protein sequence ID" value="CAF4407088.1"/>
    <property type="molecule type" value="Genomic_DNA"/>
</dbReference>
<gene>
    <name evidence="1" type="ORF">OXD698_LOCUS51802</name>
</gene>
<protein>
    <submittedName>
        <fullName evidence="1">Uncharacterized protein</fullName>
    </submittedName>
</protein>
<organism evidence="1 2">
    <name type="scientific">Adineta steineri</name>
    <dbReference type="NCBI Taxonomy" id="433720"/>
    <lineage>
        <taxon>Eukaryota</taxon>
        <taxon>Metazoa</taxon>
        <taxon>Spiralia</taxon>
        <taxon>Gnathifera</taxon>
        <taxon>Rotifera</taxon>
        <taxon>Eurotatoria</taxon>
        <taxon>Bdelloidea</taxon>
        <taxon>Adinetida</taxon>
        <taxon>Adinetidae</taxon>
        <taxon>Adineta</taxon>
    </lineage>
</organism>
<evidence type="ECO:0000313" key="1">
    <source>
        <dbReference type="EMBL" id="CAF4407088.1"/>
    </source>
</evidence>
<reference evidence="1" key="1">
    <citation type="submission" date="2021-02" db="EMBL/GenBank/DDBJ databases">
        <authorList>
            <person name="Nowell W R."/>
        </authorList>
    </citation>
    <scope>NUCLEOTIDE SEQUENCE</scope>
</reference>
<proteinExistence type="predicted"/>
<evidence type="ECO:0000313" key="2">
    <source>
        <dbReference type="Proteomes" id="UP000663844"/>
    </source>
</evidence>